<feature type="active site" description="5-glutamyl coenzyme A thioester intermediate" evidence="4">
    <location>
        <position position="326"/>
    </location>
</feature>
<comment type="caution">
    <text evidence="5">The sequence shown here is derived from an EMBL/GenBank/DDBJ whole genome shotgun (WGS) entry which is preliminary data.</text>
</comment>
<dbReference type="GO" id="GO:0046952">
    <property type="term" value="P:ketone body catabolic process"/>
    <property type="evidence" value="ECO:0007669"/>
    <property type="project" value="InterPro"/>
</dbReference>
<name>A0A3E2XLU8_9FIRM</name>
<dbReference type="InterPro" id="IPR004165">
    <property type="entry name" value="CoA_trans_fam_I"/>
</dbReference>
<dbReference type="Pfam" id="PF01144">
    <property type="entry name" value="CoA_trans"/>
    <property type="match status" value="1"/>
</dbReference>
<protein>
    <submittedName>
        <fullName evidence="5">3-oxoacid CoA-transferase</fullName>
    </submittedName>
</protein>
<dbReference type="SMART" id="SM00882">
    <property type="entry name" value="CoA_trans"/>
    <property type="match status" value="1"/>
</dbReference>
<gene>
    <name evidence="5" type="ORF">DW747_09985</name>
</gene>
<dbReference type="InterPro" id="IPR014388">
    <property type="entry name" value="3-oxoacid_CoA-transferase"/>
</dbReference>
<keyword evidence="6" id="KW-1185">Reference proteome</keyword>
<dbReference type="SUPFAM" id="SSF100950">
    <property type="entry name" value="NagB/RpiA/CoA transferase-like"/>
    <property type="match status" value="2"/>
</dbReference>
<reference evidence="5 6" key="1">
    <citation type="submission" date="2018-08" db="EMBL/GenBank/DDBJ databases">
        <title>A genome reference for cultivated species of the human gut microbiota.</title>
        <authorList>
            <person name="Zou Y."/>
            <person name="Xue W."/>
            <person name="Luo G."/>
        </authorList>
    </citation>
    <scope>NUCLEOTIDE SEQUENCE [LARGE SCALE GENOMIC DNA]</scope>
    <source>
        <strain evidence="5 6">AM28-39</strain>
    </source>
</reference>
<dbReference type="PANTHER" id="PTHR43293:SF1">
    <property type="entry name" value="ACETATE COA-TRANSFERASE YDIF"/>
    <property type="match status" value="1"/>
</dbReference>
<organism evidence="5 6">
    <name type="scientific">Coprococcus catus</name>
    <dbReference type="NCBI Taxonomy" id="116085"/>
    <lineage>
        <taxon>Bacteria</taxon>
        <taxon>Bacillati</taxon>
        <taxon>Bacillota</taxon>
        <taxon>Clostridia</taxon>
        <taxon>Lachnospirales</taxon>
        <taxon>Lachnospiraceae</taxon>
        <taxon>Coprococcus</taxon>
    </lineage>
</organism>
<accession>A0A3E2XLU8</accession>
<dbReference type="EMBL" id="QVFD01000009">
    <property type="protein sequence ID" value="RGC46219.1"/>
    <property type="molecule type" value="Genomic_DNA"/>
</dbReference>
<keyword evidence="2 3" id="KW-0808">Transferase</keyword>
<proteinExistence type="inferred from homology"/>
<dbReference type="InterPro" id="IPR037171">
    <property type="entry name" value="NagB/RpiA_transferase-like"/>
</dbReference>
<evidence type="ECO:0000313" key="5">
    <source>
        <dbReference type="EMBL" id="RGC46219.1"/>
    </source>
</evidence>
<dbReference type="PIRSF" id="PIRSF000858">
    <property type="entry name" value="SCOT-t"/>
    <property type="match status" value="1"/>
</dbReference>
<dbReference type="RefSeq" id="WP_117540343.1">
    <property type="nucleotide sequence ID" value="NZ_JAQCWV010000007.1"/>
</dbReference>
<dbReference type="GO" id="GO:0008410">
    <property type="term" value="F:CoA-transferase activity"/>
    <property type="evidence" value="ECO:0007669"/>
    <property type="project" value="InterPro"/>
</dbReference>
<dbReference type="AlphaFoldDB" id="A0A3E2XLU8"/>
<dbReference type="Proteomes" id="UP000261231">
    <property type="component" value="Unassembled WGS sequence"/>
</dbReference>
<evidence type="ECO:0000256" key="2">
    <source>
        <dbReference type="ARBA" id="ARBA00022679"/>
    </source>
</evidence>
<evidence type="ECO:0000313" key="6">
    <source>
        <dbReference type="Proteomes" id="UP000261231"/>
    </source>
</evidence>
<sequence>MNKVMTAREAIDLIQDNMTFAFTGFVSFGLPEDLLITLEEKFINEGSPKNLSLFYDAAPGCREAHGGNHLAHRGLIRRIHGGHLDLNRKLAALCSENAMPVFMVPQDVNTHLLRAIAGGEPGIVTKIGLKTYADPRQDGCRANQAAWDCGETVVELLNIDDKEYLFYKTFPIDICFIKGTTADTDGNVTVEHEAVLNPILELAVATHNSGGKVIVQVDRLAQAGTLKPKDVKVPGLLVDAIVVGKPENSKQCMVEDYNPSYSGEVRVPVDGKIKTTDLSIKKVIARRAAMEIGKNSFINFGVGVPQLIADVLAEENLAEQVVTSVESGVIGGVPSGGLAMGSATNPTAIIKHPEMFDLYHGGALASAFLGAAEIDAKGNVNVTKFNGKSVGPGGFIGITQPTKKVCFCGTFTAGKSDIKIEDGKLEIVNDGTISKFKPAVEQITFSGEYALSSQQDVYFITERAVFKLTERGVTLIEIAPGVDLEKDILQHMEFTPYISENLHQMDDRLFAPEPMGLELMGS</sequence>
<evidence type="ECO:0000256" key="3">
    <source>
        <dbReference type="PIRNR" id="PIRNR000858"/>
    </source>
</evidence>
<dbReference type="OrthoDB" id="9805230at2"/>
<dbReference type="PANTHER" id="PTHR43293">
    <property type="entry name" value="ACETATE COA-TRANSFERASE YDIF"/>
    <property type="match status" value="1"/>
</dbReference>
<dbReference type="Gene3D" id="3.40.1080.10">
    <property type="entry name" value="Glutaconate Coenzyme A-transferase"/>
    <property type="match status" value="2"/>
</dbReference>
<comment type="similarity">
    <text evidence="1 3">Belongs to the 3-oxoacid CoA-transferase family.</text>
</comment>
<evidence type="ECO:0000256" key="4">
    <source>
        <dbReference type="PIRSR" id="PIRSR000858-1"/>
    </source>
</evidence>
<evidence type="ECO:0000256" key="1">
    <source>
        <dbReference type="ARBA" id="ARBA00007154"/>
    </source>
</evidence>